<dbReference type="Proteomes" id="UP000199542">
    <property type="component" value="Unassembled WGS sequence"/>
</dbReference>
<sequence length="191" mass="21005">MAALYLGSAVPDAAGLQMTHSTCGTAFVLGGARSGKSRFAEQVIADSGLERHYVATGRAWDEEMRQRIESHKNARGPLWTTHEEPLELVPRLSIIDREGRAILVDCLTLWVTNLIMEERDMAAEFAALAAWLPRARARLVVVSNEVGLGIVPENRMARDFRDHAGRLHQMIAAEAAEVYFVAAGLPLKMKG</sequence>
<dbReference type="EC" id="2.7.7.62" evidence="14"/>
<evidence type="ECO:0000313" key="18">
    <source>
        <dbReference type="Proteomes" id="UP000199542"/>
    </source>
</evidence>
<dbReference type="EMBL" id="FMTM01000003">
    <property type="protein sequence ID" value="SCW56644.1"/>
    <property type="molecule type" value="Genomic_DNA"/>
</dbReference>
<evidence type="ECO:0000256" key="1">
    <source>
        <dbReference type="ARBA" id="ARBA00000312"/>
    </source>
</evidence>
<evidence type="ECO:0000256" key="5">
    <source>
        <dbReference type="ARBA" id="ARBA00004692"/>
    </source>
</evidence>
<dbReference type="GO" id="GO:0005525">
    <property type="term" value="F:GTP binding"/>
    <property type="evidence" value="ECO:0007669"/>
    <property type="project" value="UniProtKB-UniRule"/>
</dbReference>
<evidence type="ECO:0000256" key="11">
    <source>
        <dbReference type="ARBA" id="ARBA00022777"/>
    </source>
</evidence>
<evidence type="ECO:0000256" key="4">
    <source>
        <dbReference type="ARBA" id="ARBA00003889"/>
    </source>
</evidence>
<comment type="function">
    <text evidence="4 14">Catalyzes ATP-dependent phosphorylation of adenosylcobinamide and addition of GMP to adenosylcobinamide phosphate.</text>
</comment>
<feature type="binding site" evidence="16">
    <location>
        <begin position="30"/>
        <end position="37"/>
    </location>
    <ligand>
        <name>GTP</name>
        <dbReference type="ChEBI" id="CHEBI:37565"/>
    </ligand>
</feature>
<dbReference type="InterPro" id="IPR027417">
    <property type="entry name" value="P-loop_NTPase"/>
</dbReference>
<name>A0A1G4RIG6_9HYPH</name>
<evidence type="ECO:0000256" key="9">
    <source>
        <dbReference type="ARBA" id="ARBA00022679"/>
    </source>
</evidence>
<evidence type="ECO:0000256" key="3">
    <source>
        <dbReference type="ARBA" id="ARBA00001522"/>
    </source>
</evidence>
<dbReference type="CDD" id="cd00544">
    <property type="entry name" value="CobU"/>
    <property type="match status" value="1"/>
</dbReference>
<dbReference type="Gene3D" id="3.40.50.300">
    <property type="entry name" value="P-loop containing nucleotide triphosphate hydrolases"/>
    <property type="match status" value="1"/>
</dbReference>
<dbReference type="GO" id="GO:0008820">
    <property type="term" value="F:cobinamide phosphate guanylyltransferase activity"/>
    <property type="evidence" value="ECO:0007669"/>
    <property type="project" value="UniProtKB-UniRule"/>
</dbReference>
<keyword evidence="17" id="KW-0548">Nucleotidyltransferase</keyword>
<evidence type="ECO:0000256" key="6">
    <source>
        <dbReference type="ARBA" id="ARBA00005159"/>
    </source>
</evidence>
<feature type="binding site" evidence="16">
    <location>
        <begin position="55"/>
        <end position="57"/>
    </location>
    <ligand>
        <name>GTP</name>
        <dbReference type="ChEBI" id="CHEBI:37565"/>
    </ligand>
</feature>
<comment type="similarity">
    <text evidence="7 14">Belongs to the CobU/CobP family.</text>
</comment>
<organism evidence="17 18">
    <name type="scientific">Rhizobium mongolense subsp. loessense</name>
    <dbReference type="NCBI Taxonomy" id="158890"/>
    <lineage>
        <taxon>Bacteria</taxon>
        <taxon>Pseudomonadati</taxon>
        <taxon>Pseudomonadota</taxon>
        <taxon>Alphaproteobacteria</taxon>
        <taxon>Hyphomicrobiales</taxon>
        <taxon>Rhizobiaceae</taxon>
        <taxon>Rhizobium/Agrobacterium group</taxon>
        <taxon>Rhizobium</taxon>
    </lineage>
</organism>
<dbReference type="InterPro" id="IPR003203">
    <property type="entry name" value="CobU/CobP"/>
</dbReference>
<reference evidence="17 18" key="1">
    <citation type="submission" date="2016-10" db="EMBL/GenBank/DDBJ databases">
        <authorList>
            <person name="de Groot N.N."/>
        </authorList>
    </citation>
    <scope>NUCLEOTIDE SEQUENCE [LARGE SCALE GENOMIC DNA]</scope>
    <source>
        <strain evidence="17 18">CGMCC 1.3401</strain>
    </source>
</reference>
<evidence type="ECO:0000313" key="17">
    <source>
        <dbReference type="EMBL" id="SCW56644.1"/>
    </source>
</evidence>
<dbReference type="Pfam" id="PF02283">
    <property type="entry name" value="CobU"/>
    <property type="match status" value="1"/>
</dbReference>
<keyword evidence="11 14" id="KW-0418">Kinase</keyword>
<keyword evidence="13 14" id="KW-0342">GTP-binding</keyword>
<keyword evidence="8 14" id="KW-0169">Cobalamin biosynthesis</keyword>
<comment type="pathway">
    <text evidence="6 14">Cofactor biosynthesis; adenosylcobalamin biosynthesis; adenosylcobalamin from cob(II)yrinate a,c-diamide: step 5/7.</text>
</comment>
<dbReference type="EC" id="2.7.1.156" evidence="14"/>
<dbReference type="UniPathway" id="UPA00148">
    <property type="reaction ID" value="UER00236"/>
</dbReference>
<dbReference type="PANTHER" id="PTHR34848">
    <property type="match status" value="1"/>
</dbReference>
<proteinExistence type="inferred from homology"/>
<feature type="binding site" evidence="16">
    <location>
        <position position="83"/>
    </location>
    <ligand>
        <name>GTP</name>
        <dbReference type="ChEBI" id="CHEBI:37565"/>
    </ligand>
</feature>
<gene>
    <name evidence="17" type="ORF">SAMN02927900_02729</name>
</gene>
<dbReference type="GO" id="GO:0009236">
    <property type="term" value="P:cobalamin biosynthetic process"/>
    <property type="evidence" value="ECO:0007669"/>
    <property type="project" value="UniProtKB-UniRule"/>
</dbReference>
<comment type="pathway">
    <text evidence="5 14">Cofactor biosynthesis; adenosylcobalamin biosynthesis; adenosylcobalamin from cob(II)yrinate a,c-diamide: step 6/7.</text>
</comment>
<feature type="binding site" evidence="16">
    <location>
        <position position="105"/>
    </location>
    <ligand>
        <name>GTP</name>
        <dbReference type="ChEBI" id="CHEBI:37565"/>
    </ligand>
</feature>
<comment type="catalytic activity">
    <reaction evidence="2 14">
        <text>adenosylcob(III)inamide phosphate + GTP + H(+) = adenosylcob(III)inamide-GDP + diphosphate</text>
        <dbReference type="Rhea" id="RHEA:22712"/>
        <dbReference type="ChEBI" id="CHEBI:15378"/>
        <dbReference type="ChEBI" id="CHEBI:33019"/>
        <dbReference type="ChEBI" id="CHEBI:37565"/>
        <dbReference type="ChEBI" id="CHEBI:58502"/>
        <dbReference type="ChEBI" id="CHEBI:60487"/>
        <dbReference type="EC" id="2.7.7.62"/>
    </reaction>
</comment>
<dbReference type="GO" id="GO:0005524">
    <property type="term" value="F:ATP binding"/>
    <property type="evidence" value="ECO:0007669"/>
    <property type="project" value="UniProtKB-UniRule"/>
</dbReference>
<dbReference type="GO" id="GO:0043752">
    <property type="term" value="F:adenosylcobinamide kinase activity"/>
    <property type="evidence" value="ECO:0007669"/>
    <property type="project" value="UniProtKB-EC"/>
</dbReference>
<dbReference type="PANTHER" id="PTHR34848:SF1">
    <property type="entry name" value="BIFUNCTIONAL ADENOSYLCOBALAMIN BIOSYNTHESIS PROTEIN COBU"/>
    <property type="match status" value="1"/>
</dbReference>
<evidence type="ECO:0000256" key="8">
    <source>
        <dbReference type="ARBA" id="ARBA00022573"/>
    </source>
</evidence>
<keyword evidence="12 14" id="KW-0067">ATP-binding</keyword>
<dbReference type="PIRSF" id="PIRSF006135">
    <property type="entry name" value="CobU"/>
    <property type="match status" value="1"/>
</dbReference>
<dbReference type="AlphaFoldDB" id="A0A1G4RIG6"/>
<feature type="active site" description="GMP-histidine intermediate" evidence="15">
    <location>
        <position position="71"/>
    </location>
</feature>
<accession>A0A1G4RIG6</accession>
<evidence type="ECO:0000256" key="15">
    <source>
        <dbReference type="PIRSR" id="PIRSR006135-1"/>
    </source>
</evidence>
<evidence type="ECO:0000256" key="10">
    <source>
        <dbReference type="ARBA" id="ARBA00022741"/>
    </source>
</evidence>
<evidence type="ECO:0000256" key="2">
    <source>
        <dbReference type="ARBA" id="ARBA00000711"/>
    </source>
</evidence>
<evidence type="ECO:0000256" key="12">
    <source>
        <dbReference type="ARBA" id="ARBA00022840"/>
    </source>
</evidence>
<dbReference type="SUPFAM" id="SSF52540">
    <property type="entry name" value="P-loop containing nucleoside triphosphate hydrolases"/>
    <property type="match status" value="1"/>
</dbReference>
<evidence type="ECO:0000256" key="13">
    <source>
        <dbReference type="ARBA" id="ARBA00023134"/>
    </source>
</evidence>
<protein>
    <recommendedName>
        <fullName evidence="14">Bifunctional adenosylcobalamin biosynthesis protein</fullName>
        <ecNumber evidence="14">2.7.1.156</ecNumber>
        <ecNumber evidence="14">2.7.7.62</ecNumber>
    </recommendedName>
</protein>
<feature type="binding site" evidence="16">
    <location>
        <begin position="72"/>
        <end position="75"/>
    </location>
    <ligand>
        <name>GTP</name>
        <dbReference type="ChEBI" id="CHEBI:37565"/>
    </ligand>
</feature>
<evidence type="ECO:0000256" key="16">
    <source>
        <dbReference type="PIRSR" id="PIRSR006135-2"/>
    </source>
</evidence>
<evidence type="ECO:0000256" key="7">
    <source>
        <dbReference type="ARBA" id="ARBA00007490"/>
    </source>
</evidence>
<comment type="catalytic activity">
    <reaction evidence="3">
        <text>adenosylcob(III)inamide + GTP = adenosylcob(III)inamide phosphate + GDP + H(+)</text>
        <dbReference type="Rhea" id="RHEA:15765"/>
        <dbReference type="ChEBI" id="CHEBI:2480"/>
        <dbReference type="ChEBI" id="CHEBI:15378"/>
        <dbReference type="ChEBI" id="CHEBI:37565"/>
        <dbReference type="ChEBI" id="CHEBI:58189"/>
        <dbReference type="ChEBI" id="CHEBI:58502"/>
        <dbReference type="EC" id="2.7.1.156"/>
    </reaction>
</comment>
<keyword evidence="10 14" id="KW-0547">Nucleotide-binding</keyword>
<keyword evidence="9 14" id="KW-0808">Transferase</keyword>
<dbReference type="NCBIfam" id="NF004469">
    <property type="entry name" value="PRK05800.1"/>
    <property type="match status" value="1"/>
</dbReference>
<evidence type="ECO:0000256" key="14">
    <source>
        <dbReference type="PIRNR" id="PIRNR006135"/>
    </source>
</evidence>
<comment type="catalytic activity">
    <reaction evidence="1 14">
        <text>adenosylcob(III)inamide + ATP = adenosylcob(III)inamide phosphate + ADP + H(+)</text>
        <dbReference type="Rhea" id="RHEA:15769"/>
        <dbReference type="ChEBI" id="CHEBI:2480"/>
        <dbReference type="ChEBI" id="CHEBI:15378"/>
        <dbReference type="ChEBI" id="CHEBI:30616"/>
        <dbReference type="ChEBI" id="CHEBI:58502"/>
        <dbReference type="ChEBI" id="CHEBI:456216"/>
        <dbReference type="EC" id="2.7.1.156"/>
    </reaction>
</comment>